<dbReference type="EMBL" id="UINC01025068">
    <property type="protein sequence ID" value="SVA99966.1"/>
    <property type="molecule type" value="Genomic_DNA"/>
</dbReference>
<name>A0A382AEM6_9ZZZZ</name>
<evidence type="ECO:0008006" key="2">
    <source>
        <dbReference type="Google" id="ProtNLM"/>
    </source>
</evidence>
<dbReference type="AlphaFoldDB" id="A0A382AEM6"/>
<sequence length="269" mass="29931">MSQLNFKKMSLFVLAFLLLFPQISWSADSGRFSVTPRIWMTNMSTNFFKEELSTTGAESSTEWHVPLQGATITYAPNKSPDWDFSATALYGTTTANFVDGIKFGNIEISRLDMEFLARKDIKGSTMKAIAGVRYINYDIGDTYTDGSTHSSTGSALKEDSVHLYIGEFGLSGFNNITANGKHRMFWNALGGLGYADVDNHKRLESAGKNGKESIIWSFDINIGYVYTINKNFGANARYRSFGTPSDLAETDQHETIIIHGPELGLTYHF</sequence>
<dbReference type="InterPro" id="IPR011250">
    <property type="entry name" value="OMP/PagP_B-barrel"/>
</dbReference>
<protein>
    <recommendedName>
        <fullName evidence="2">Outer membrane protein beta-barrel domain-containing protein</fullName>
    </recommendedName>
</protein>
<reference evidence="1" key="1">
    <citation type="submission" date="2018-05" db="EMBL/GenBank/DDBJ databases">
        <authorList>
            <person name="Lanie J.A."/>
            <person name="Ng W.-L."/>
            <person name="Kazmierczak K.M."/>
            <person name="Andrzejewski T.M."/>
            <person name="Davidsen T.M."/>
            <person name="Wayne K.J."/>
            <person name="Tettelin H."/>
            <person name="Glass J.I."/>
            <person name="Rusch D."/>
            <person name="Podicherti R."/>
            <person name="Tsui H.-C.T."/>
            <person name="Winkler M.E."/>
        </authorList>
    </citation>
    <scope>NUCLEOTIDE SEQUENCE</scope>
</reference>
<dbReference type="SUPFAM" id="SSF56925">
    <property type="entry name" value="OMPA-like"/>
    <property type="match status" value="1"/>
</dbReference>
<accession>A0A382AEM6</accession>
<gene>
    <name evidence="1" type="ORF">METZ01_LOCUS152820</name>
</gene>
<organism evidence="1">
    <name type="scientific">marine metagenome</name>
    <dbReference type="NCBI Taxonomy" id="408172"/>
    <lineage>
        <taxon>unclassified sequences</taxon>
        <taxon>metagenomes</taxon>
        <taxon>ecological metagenomes</taxon>
    </lineage>
</organism>
<evidence type="ECO:0000313" key="1">
    <source>
        <dbReference type="EMBL" id="SVA99966.1"/>
    </source>
</evidence>
<proteinExistence type="predicted"/>